<protein>
    <recommendedName>
        <fullName evidence="3">Major facilitator superfamily (MFS) profile domain-containing protein</fullName>
    </recommendedName>
</protein>
<dbReference type="SUPFAM" id="SSF103473">
    <property type="entry name" value="MFS general substrate transporter"/>
    <property type="match status" value="1"/>
</dbReference>
<reference evidence="2" key="1">
    <citation type="journal article" date="2014" name="Front. Microbiol.">
        <title>High frequency of phylogenetically diverse reductive dehalogenase-homologous genes in deep subseafloor sedimentary metagenomes.</title>
        <authorList>
            <person name="Kawai M."/>
            <person name="Futagami T."/>
            <person name="Toyoda A."/>
            <person name="Takaki Y."/>
            <person name="Nishi S."/>
            <person name="Hori S."/>
            <person name="Arai W."/>
            <person name="Tsubouchi T."/>
            <person name="Morono Y."/>
            <person name="Uchiyama I."/>
            <person name="Ito T."/>
            <person name="Fujiyama A."/>
            <person name="Inagaki F."/>
            <person name="Takami H."/>
        </authorList>
    </citation>
    <scope>NUCLEOTIDE SEQUENCE</scope>
    <source>
        <strain evidence="2">Expedition CK06-06</strain>
    </source>
</reference>
<keyword evidence="1" id="KW-0472">Membrane</keyword>
<proteinExistence type="predicted"/>
<evidence type="ECO:0000256" key="1">
    <source>
        <dbReference type="SAM" id="Phobius"/>
    </source>
</evidence>
<organism evidence="2">
    <name type="scientific">marine sediment metagenome</name>
    <dbReference type="NCBI Taxonomy" id="412755"/>
    <lineage>
        <taxon>unclassified sequences</taxon>
        <taxon>metagenomes</taxon>
        <taxon>ecological metagenomes</taxon>
    </lineage>
</organism>
<keyword evidence="1" id="KW-0812">Transmembrane</keyword>
<sequence>PSSVVQAFFIIADGIAFGIFTVAFVFVVWGDISNGERGEKFYALGSICFHAAVILSLALSPWLKMIDASSAFSLASFFILLAIIPIFLAPELLPEKVIKEREIKKYVEEAKKVARR</sequence>
<gene>
    <name evidence="2" type="ORF">S06H3_31622</name>
</gene>
<feature type="transmembrane region" description="Helical" evidence="1">
    <location>
        <begin position="6"/>
        <end position="29"/>
    </location>
</feature>
<dbReference type="EMBL" id="BARV01018738">
    <property type="protein sequence ID" value="GAI23066.1"/>
    <property type="molecule type" value="Genomic_DNA"/>
</dbReference>
<evidence type="ECO:0008006" key="3">
    <source>
        <dbReference type="Google" id="ProtNLM"/>
    </source>
</evidence>
<accession>X1MYI9</accession>
<evidence type="ECO:0000313" key="2">
    <source>
        <dbReference type="EMBL" id="GAI23066.1"/>
    </source>
</evidence>
<feature type="transmembrane region" description="Helical" evidence="1">
    <location>
        <begin position="71"/>
        <end position="93"/>
    </location>
</feature>
<dbReference type="InterPro" id="IPR036259">
    <property type="entry name" value="MFS_trans_sf"/>
</dbReference>
<name>X1MYI9_9ZZZZ</name>
<feature type="non-terminal residue" evidence="2">
    <location>
        <position position="1"/>
    </location>
</feature>
<dbReference type="AlphaFoldDB" id="X1MYI9"/>
<comment type="caution">
    <text evidence="2">The sequence shown here is derived from an EMBL/GenBank/DDBJ whole genome shotgun (WGS) entry which is preliminary data.</text>
</comment>
<feature type="transmembrane region" description="Helical" evidence="1">
    <location>
        <begin position="41"/>
        <end position="59"/>
    </location>
</feature>
<keyword evidence="1" id="KW-1133">Transmembrane helix</keyword>